<evidence type="ECO:0000313" key="2">
    <source>
        <dbReference type="Proteomes" id="UP000688947"/>
    </source>
</evidence>
<evidence type="ECO:0000313" key="1">
    <source>
        <dbReference type="EMBL" id="KAG6961899.1"/>
    </source>
</evidence>
<sequence length="88" mass="10004">MQHPFPRPTDACLKRTGIYVYSCSPYLRLMTVRRMPMRTLSCLIVCWMSTTRHSTWWRSLSVTTAAPTSQSPPSSTSRWLAVPVIGSI</sequence>
<dbReference type="AlphaFoldDB" id="A0A8T1UI94"/>
<organism evidence="1 2">
    <name type="scientific">Phytophthora cactorum</name>
    <dbReference type="NCBI Taxonomy" id="29920"/>
    <lineage>
        <taxon>Eukaryota</taxon>
        <taxon>Sar</taxon>
        <taxon>Stramenopiles</taxon>
        <taxon>Oomycota</taxon>
        <taxon>Peronosporomycetes</taxon>
        <taxon>Peronosporales</taxon>
        <taxon>Peronosporaceae</taxon>
        <taxon>Phytophthora</taxon>
    </lineage>
</organism>
<name>A0A8T1UI94_9STRA</name>
<reference evidence="1" key="1">
    <citation type="submission" date="2021-01" db="EMBL/GenBank/DDBJ databases">
        <title>Phytophthora aleatoria, a newly-described species from Pinus radiata is distinct from Phytophthora cactorum isolates based on comparative genomics.</title>
        <authorList>
            <person name="Mcdougal R."/>
            <person name="Panda P."/>
            <person name="Williams N."/>
            <person name="Studholme D.J."/>
        </authorList>
    </citation>
    <scope>NUCLEOTIDE SEQUENCE</scope>
    <source>
        <strain evidence="1">NZFS 3830</strain>
    </source>
</reference>
<comment type="caution">
    <text evidence="1">The sequence shown here is derived from an EMBL/GenBank/DDBJ whole genome shotgun (WGS) entry which is preliminary data.</text>
</comment>
<protein>
    <submittedName>
        <fullName evidence="1">Uncharacterized protein</fullName>
    </submittedName>
</protein>
<dbReference type="EMBL" id="JAENGZ010000331">
    <property type="protein sequence ID" value="KAG6961899.1"/>
    <property type="molecule type" value="Genomic_DNA"/>
</dbReference>
<dbReference type="Proteomes" id="UP000688947">
    <property type="component" value="Unassembled WGS sequence"/>
</dbReference>
<proteinExistence type="predicted"/>
<accession>A0A8T1UI94</accession>
<gene>
    <name evidence="1" type="ORF">JG687_00007462</name>
</gene>